<sequence length="258" mass="26251">MIHDIAQASDPTPSGTPMPAAGTDFITLSRGEVEALCAKAARGAGMSWGMADEAGFAAAWLAARGFDAAAVLLAHLEATQGKPWSRICPVVRPGAWRAANGDPLCPIALGATLCDFAADAATDTDADAEGLCPSRSLTAGPVSRPLLVLPFLADIARRLNRRIRLGWSGAAVHIGPGGALAGDLSGLALLPRATVLLVVSPQDDPGHGAAAPLPATPEARPKTSRETMARLNALAMKTTVPPSDNSRADAGAGTTDND</sequence>
<dbReference type="InterPro" id="IPR022201">
    <property type="entry name" value="DUF3726"/>
</dbReference>
<gene>
    <name evidence="2" type="ORF">ACFSCT_07860</name>
</gene>
<protein>
    <submittedName>
        <fullName evidence="2">DUF3726 domain-containing protein</fullName>
    </submittedName>
</protein>
<feature type="region of interest" description="Disordered" evidence="1">
    <location>
        <begin position="1"/>
        <end position="21"/>
    </location>
</feature>
<organism evidence="2 3">
    <name type="scientific">Paracoccus pacificus</name>
    <dbReference type="NCBI Taxonomy" id="1463598"/>
    <lineage>
        <taxon>Bacteria</taxon>
        <taxon>Pseudomonadati</taxon>
        <taxon>Pseudomonadota</taxon>
        <taxon>Alphaproteobacteria</taxon>
        <taxon>Rhodobacterales</taxon>
        <taxon>Paracoccaceae</taxon>
        <taxon>Paracoccus</taxon>
    </lineage>
</organism>
<dbReference type="Pfam" id="PF12525">
    <property type="entry name" value="DUF3726"/>
    <property type="match status" value="1"/>
</dbReference>
<evidence type="ECO:0000256" key="1">
    <source>
        <dbReference type="SAM" id="MobiDB-lite"/>
    </source>
</evidence>
<accession>A0ABW4R7G8</accession>
<keyword evidence="3" id="KW-1185">Reference proteome</keyword>
<reference evidence="3" key="1">
    <citation type="journal article" date="2019" name="Int. J. Syst. Evol. Microbiol.">
        <title>The Global Catalogue of Microorganisms (GCM) 10K type strain sequencing project: providing services to taxonomists for standard genome sequencing and annotation.</title>
        <authorList>
            <consortium name="The Broad Institute Genomics Platform"/>
            <consortium name="The Broad Institute Genome Sequencing Center for Infectious Disease"/>
            <person name="Wu L."/>
            <person name="Ma J."/>
        </authorList>
    </citation>
    <scope>NUCLEOTIDE SEQUENCE [LARGE SCALE GENOMIC DNA]</scope>
    <source>
        <strain evidence="3">CCUG 56029</strain>
    </source>
</reference>
<dbReference type="Proteomes" id="UP001597213">
    <property type="component" value="Unassembled WGS sequence"/>
</dbReference>
<proteinExistence type="predicted"/>
<evidence type="ECO:0000313" key="3">
    <source>
        <dbReference type="Proteomes" id="UP001597213"/>
    </source>
</evidence>
<evidence type="ECO:0000313" key="2">
    <source>
        <dbReference type="EMBL" id="MFD1881628.1"/>
    </source>
</evidence>
<feature type="compositionally biased region" description="Basic and acidic residues" evidence="1">
    <location>
        <begin position="219"/>
        <end position="228"/>
    </location>
</feature>
<feature type="region of interest" description="Disordered" evidence="1">
    <location>
        <begin position="204"/>
        <end position="258"/>
    </location>
</feature>
<name>A0ABW4R7G8_9RHOB</name>
<dbReference type="RefSeq" id="WP_379141639.1">
    <property type="nucleotide sequence ID" value="NZ_JBHUEN010000020.1"/>
</dbReference>
<comment type="caution">
    <text evidence="2">The sequence shown here is derived from an EMBL/GenBank/DDBJ whole genome shotgun (WGS) entry which is preliminary data.</text>
</comment>
<dbReference type="EMBL" id="JBHUEN010000020">
    <property type="protein sequence ID" value="MFD1881628.1"/>
    <property type="molecule type" value="Genomic_DNA"/>
</dbReference>